<feature type="transmembrane region" description="Helical" evidence="1">
    <location>
        <begin position="84"/>
        <end position="107"/>
    </location>
</feature>
<protein>
    <submittedName>
        <fullName evidence="2">Uncharacterized protein</fullName>
    </submittedName>
</protein>
<name>A0A6A5WCN8_9PLEO</name>
<proteinExistence type="predicted"/>
<dbReference type="EMBL" id="ML977603">
    <property type="protein sequence ID" value="KAF1998569.1"/>
    <property type="molecule type" value="Genomic_DNA"/>
</dbReference>
<dbReference type="Proteomes" id="UP000799779">
    <property type="component" value="Unassembled WGS sequence"/>
</dbReference>
<sequence length="110" mass="12552">MSKSRRFPTPWRAEQALTLIRHVDALVPHPTAFPMDADKEAAHTAWPARRLDRRRTGCLGSIRRSPKGDSEDQSLFHMYWASDLFVGMSATEVFYALCPLPFSFLLASRM</sequence>
<keyword evidence="1" id="KW-1133">Transmembrane helix</keyword>
<keyword evidence="3" id="KW-1185">Reference proteome</keyword>
<keyword evidence="1" id="KW-0472">Membrane</keyword>
<organism evidence="2 3">
    <name type="scientific">Amniculicola lignicola CBS 123094</name>
    <dbReference type="NCBI Taxonomy" id="1392246"/>
    <lineage>
        <taxon>Eukaryota</taxon>
        <taxon>Fungi</taxon>
        <taxon>Dikarya</taxon>
        <taxon>Ascomycota</taxon>
        <taxon>Pezizomycotina</taxon>
        <taxon>Dothideomycetes</taxon>
        <taxon>Pleosporomycetidae</taxon>
        <taxon>Pleosporales</taxon>
        <taxon>Amniculicolaceae</taxon>
        <taxon>Amniculicola</taxon>
    </lineage>
</organism>
<gene>
    <name evidence="2" type="ORF">P154DRAFT_248899</name>
</gene>
<keyword evidence="1" id="KW-0812">Transmembrane</keyword>
<evidence type="ECO:0000313" key="3">
    <source>
        <dbReference type="Proteomes" id="UP000799779"/>
    </source>
</evidence>
<evidence type="ECO:0000256" key="1">
    <source>
        <dbReference type="SAM" id="Phobius"/>
    </source>
</evidence>
<dbReference type="AlphaFoldDB" id="A0A6A5WCN8"/>
<evidence type="ECO:0000313" key="2">
    <source>
        <dbReference type="EMBL" id="KAF1998569.1"/>
    </source>
</evidence>
<reference evidence="2" key="1">
    <citation type="journal article" date="2020" name="Stud. Mycol.">
        <title>101 Dothideomycetes genomes: a test case for predicting lifestyles and emergence of pathogens.</title>
        <authorList>
            <person name="Haridas S."/>
            <person name="Albert R."/>
            <person name="Binder M."/>
            <person name="Bloem J."/>
            <person name="Labutti K."/>
            <person name="Salamov A."/>
            <person name="Andreopoulos B."/>
            <person name="Baker S."/>
            <person name="Barry K."/>
            <person name="Bills G."/>
            <person name="Bluhm B."/>
            <person name="Cannon C."/>
            <person name="Castanera R."/>
            <person name="Culley D."/>
            <person name="Daum C."/>
            <person name="Ezra D."/>
            <person name="Gonzalez J."/>
            <person name="Henrissat B."/>
            <person name="Kuo A."/>
            <person name="Liang C."/>
            <person name="Lipzen A."/>
            <person name="Lutzoni F."/>
            <person name="Magnuson J."/>
            <person name="Mondo S."/>
            <person name="Nolan M."/>
            <person name="Ohm R."/>
            <person name="Pangilinan J."/>
            <person name="Park H.-J."/>
            <person name="Ramirez L."/>
            <person name="Alfaro M."/>
            <person name="Sun H."/>
            <person name="Tritt A."/>
            <person name="Yoshinaga Y."/>
            <person name="Zwiers L.-H."/>
            <person name="Turgeon B."/>
            <person name="Goodwin S."/>
            <person name="Spatafora J."/>
            <person name="Crous P."/>
            <person name="Grigoriev I."/>
        </authorList>
    </citation>
    <scope>NUCLEOTIDE SEQUENCE</scope>
    <source>
        <strain evidence="2">CBS 123094</strain>
    </source>
</reference>
<accession>A0A6A5WCN8</accession>